<reference evidence="1" key="1">
    <citation type="journal article" date="2020" name="Stud. Mycol.">
        <title>101 Dothideomycetes genomes: a test case for predicting lifestyles and emergence of pathogens.</title>
        <authorList>
            <person name="Haridas S."/>
            <person name="Albert R."/>
            <person name="Binder M."/>
            <person name="Bloem J."/>
            <person name="Labutti K."/>
            <person name="Salamov A."/>
            <person name="Andreopoulos B."/>
            <person name="Baker S."/>
            <person name="Barry K."/>
            <person name="Bills G."/>
            <person name="Bluhm B."/>
            <person name="Cannon C."/>
            <person name="Castanera R."/>
            <person name="Culley D."/>
            <person name="Daum C."/>
            <person name="Ezra D."/>
            <person name="Gonzalez J."/>
            <person name="Henrissat B."/>
            <person name="Kuo A."/>
            <person name="Liang C."/>
            <person name="Lipzen A."/>
            <person name="Lutzoni F."/>
            <person name="Magnuson J."/>
            <person name="Mondo S."/>
            <person name="Nolan M."/>
            <person name="Ohm R."/>
            <person name="Pangilinan J."/>
            <person name="Park H.-J."/>
            <person name="Ramirez L."/>
            <person name="Alfaro M."/>
            <person name="Sun H."/>
            <person name="Tritt A."/>
            <person name="Yoshinaga Y."/>
            <person name="Zwiers L.-H."/>
            <person name="Turgeon B."/>
            <person name="Goodwin S."/>
            <person name="Spatafora J."/>
            <person name="Crous P."/>
            <person name="Grigoriev I."/>
        </authorList>
    </citation>
    <scope>NUCLEOTIDE SEQUENCE</scope>
    <source>
        <strain evidence="1">ATCC 200398</strain>
    </source>
</reference>
<evidence type="ECO:0000313" key="1">
    <source>
        <dbReference type="EMBL" id="KAF2466770.1"/>
    </source>
</evidence>
<name>A0ACB6QIQ2_9PLEO</name>
<proteinExistence type="predicted"/>
<evidence type="ECO:0000313" key="2">
    <source>
        <dbReference type="Proteomes" id="UP000799755"/>
    </source>
</evidence>
<organism evidence="1 2">
    <name type="scientific">Lindgomyces ingoldianus</name>
    <dbReference type="NCBI Taxonomy" id="673940"/>
    <lineage>
        <taxon>Eukaryota</taxon>
        <taxon>Fungi</taxon>
        <taxon>Dikarya</taxon>
        <taxon>Ascomycota</taxon>
        <taxon>Pezizomycotina</taxon>
        <taxon>Dothideomycetes</taxon>
        <taxon>Pleosporomycetidae</taxon>
        <taxon>Pleosporales</taxon>
        <taxon>Lindgomycetaceae</taxon>
        <taxon>Lindgomyces</taxon>
    </lineage>
</organism>
<comment type="caution">
    <text evidence="1">The sequence shown here is derived from an EMBL/GenBank/DDBJ whole genome shotgun (WGS) entry which is preliminary data.</text>
</comment>
<protein>
    <submittedName>
        <fullName evidence="1">GCN5-related N-acetyltransferas-like protein</fullName>
    </submittedName>
</protein>
<gene>
    <name evidence="1" type="ORF">BDR25DRAFT_305978</name>
</gene>
<accession>A0ACB6QIQ2</accession>
<dbReference type="EMBL" id="MU003523">
    <property type="protein sequence ID" value="KAF2466770.1"/>
    <property type="molecule type" value="Genomic_DNA"/>
</dbReference>
<sequence>MDSPLPEPITTTPRLIIRPLHPQDAPSMQLHASPASIAKYMTLAFPHPYTLDDARNWISRNTTHPLNSFTICLRTAPTIAIGGISLKPGEDVETHIAEVAFWVGEPYWGQGITTEALKAVTEWVFRERGERYRRLWARVCSGNWGSMRCFEKCGYRLEGVLKGHVEKHGEVRDVHIYGLTKRDWEGIVENREQGKD</sequence>
<keyword evidence="2" id="KW-1185">Reference proteome</keyword>
<dbReference type="Proteomes" id="UP000799755">
    <property type="component" value="Unassembled WGS sequence"/>
</dbReference>